<comment type="similarity">
    <text evidence="1 2">Belongs to the UPF0225 family.</text>
</comment>
<reference evidence="4 5" key="1">
    <citation type="submission" date="2021-03" db="EMBL/GenBank/DDBJ databases">
        <title>Sequencing the genomes of 1000 actinobacteria strains.</title>
        <authorList>
            <person name="Klenk H.-P."/>
        </authorList>
    </citation>
    <scope>NUCLEOTIDE SEQUENCE [LARGE SCALE GENOMIC DNA]</scope>
    <source>
        <strain evidence="4 5">DSM 14566</strain>
    </source>
</reference>
<dbReference type="Pfam" id="PF17775">
    <property type="entry name" value="YchJ_M-like"/>
    <property type="match status" value="1"/>
</dbReference>
<keyword evidence="5" id="KW-1185">Reference proteome</keyword>
<accession>A0ABS4X599</accession>
<dbReference type="InterPro" id="IPR004027">
    <property type="entry name" value="SEC_C_motif"/>
</dbReference>
<dbReference type="Pfam" id="PF02810">
    <property type="entry name" value="SEC-C"/>
    <property type="match status" value="1"/>
</dbReference>
<dbReference type="Gene3D" id="3.10.450.50">
    <property type="match status" value="1"/>
</dbReference>
<evidence type="ECO:0000256" key="2">
    <source>
        <dbReference type="HAMAP-Rule" id="MF_00612"/>
    </source>
</evidence>
<dbReference type="InterPro" id="IPR048469">
    <property type="entry name" value="YchJ-like_M"/>
</dbReference>
<organism evidence="4 5">
    <name type="scientific">Brachybacterium sacelli</name>
    <dbReference type="NCBI Taxonomy" id="173364"/>
    <lineage>
        <taxon>Bacteria</taxon>
        <taxon>Bacillati</taxon>
        <taxon>Actinomycetota</taxon>
        <taxon>Actinomycetes</taxon>
        <taxon>Micrococcales</taxon>
        <taxon>Dermabacteraceae</taxon>
        <taxon>Brachybacterium</taxon>
    </lineage>
</organism>
<feature type="domain" description="YchJ-like middle NTF2-like" evidence="3">
    <location>
        <begin position="38"/>
        <end position="136"/>
    </location>
</feature>
<dbReference type="SUPFAM" id="SSF54427">
    <property type="entry name" value="NTF2-like"/>
    <property type="match status" value="1"/>
</dbReference>
<gene>
    <name evidence="4" type="ORF">JOF43_003628</name>
</gene>
<dbReference type="InterPro" id="IPR023006">
    <property type="entry name" value="YchJ-like"/>
</dbReference>
<dbReference type="RefSeq" id="WP_209904424.1">
    <property type="nucleotide sequence ID" value="NZ_BAAAJW010000022.1"/>
</dbReference>
<dbReference type="InterPro" id="IPR032710">
    <property type="entry name" value="NTF2-like_dom_sf"/>
</dbReference>
<dbReference type="PANTHER" id="PTHR33747">
    <property type="entry name" value="UPF0225 PROTEIN SCO1677"/>
    <property type="match status" value="1"/>
</dbReference>
<evidence type="ECO:0000256" key="1">
    <source>
        <dbReference type="ARBA" id="ARBA00010839"/>
    </source>
</evidence>
<dbReference type="PANTHER" id="PTHR33747:SF1">
    <property type="entry name" value="ADENYLATE CYCLASE-ASSOCIATED CAP C-TERMINAL DOMAIN-CONTAINING PROTEIN"/>
    <property type="match status" value="1"/>
</dbReference>
<dbReference type="Proteomes" id="UP001519290">
    <property type="component" value="Unassembled WGS sequence"/>
</dbReference>
<evidence type="ECO:0000259" key="3">
    <source>
        <dbReference type="Pfam" id="PF17775"/>
    </source>
</evidence>
<proteinExistence type="inferred from homology"/>
<dbReference type="EMBL" id="JAGIOD010000002">
    <property type="protein sequence ID" value="MBP2383639.1"/>
    <property type="molecule type" value="Genomic_DNA"/>
</dbReference>
<dbReference type="HAMAP" id="MF_00612">
    <property type="entry name" value="UPF0225"/>
    <property type="match status" value="1"/>
</dbReference>
<evidence type="ECO:0000313" key="5">
    <source>
        <dbReference type="Proteomes" id="UP001519290"/>
    </source>
</evidence>
<evidence type="ECO:0000313" key="4">
    <source>
        <dbReference type="EMBL" id="MBP2383639.1"/>
    </source>
</evidence>
<sequence length="138" mass="15321">MSTASTPPPDASRCPCGRGDTYGACCGPVLRQERRAATAEALMRSRYTAFAVGDVEHLLRTWHPRERPDRDDLADSLADGTRWLRLDVRATSGGGPFDDAGTVEFVAISRTPQGRQQQHELSRFVREDGEWLYLDGEV</sequence>
<name>A0ABS4X599_9MICO</name>
<comment type="caution">
    <text evidence="4">The sequence shown here is derived from an EMBL/GenBank/DDBJ whole genome shotgun (WGS) entry which is preliminary data.</text>
</comment>
<protein>
    <recommendedName>
        <fullName evidence="2">UPF0225 protein JOF43_003628</fullName>
    </recommendedName>
</protein>